<dbReference type="Gene3D" id="3.90.1300.10">
    <property type="entry name" value="Amidase signature (AS) domain"/>
    <property type="match status" value="1"/>
</dbReference>
<dbReference type="Proteomes" id="UP000070107">
    <property type="component" value="Unassembled WGS sequence"/>
</dbReference>
<dbReference type="NCBIfam" id="NF004766">
    <property type="entry name" value="PRK06102.1"/>
    <property type="match status" value="1"/>
</dbReference>
<sequence>MPARSIAQLSVLLQSGALDPVDLAEETLARIAGHPDKTIFTSVTTVRARADAEAARKRLREGRSRGVLEGIPVAWKDLFDLEGLPTTAGSRVLKTSAPATKDAAVVRALAEAGMVSVGRVNMSEFAFSGLGINPHYGTPRNPASPSGEHRIPGGSSSGSGVAVAAGLVPVSIGTDTGGSVRIPAAFNGVVGYKATRGRYSMEGAFPLAKSLDSLGPLCRTVQDAAWIDAAMRGLPAADVLPRVEPGDLSFVIPETVFFDDAEPEVVAAFKMAVESLTRAGARIRRAAFPEFSAIFDLMAKHGALVTAEAFVLHRARITGSDAADMDPRVVKRTLLGEKITLSDYVETLAARERLTADFEARLGPGELVLSPTLPHVAPALQPLLDDEDLFFRMNGKTLRNTLIGNFLDWCCVSLPYGTGANNLPVGLLVSGRRGSDLRVLAAAGAVEALFG</sequence>
<dbReference type="PROSITE" id="PS00571">
    <property type="entry name" value="AMIDASES"/>
    <property type="match status" value="1"/>
</dbReference>
<name>A0A135HY72_9HYPH</name>
<dbReference type="AlphaFoldDB" id="A0A135HY72"/>
<dbReference type="EMBL" id="LNTU01000002">
    <property type="protein sequence ID" value="KXF78156.1"/>
    <property type="molecule type" value="Genomic_DNA"/>
</dbReference>
<evidence type="ECO:0000313" key="5">
    <source>
        <dbReference type="EMBL" id="KXF78156.1"/>
    </source>
</evidence>
<dbReference type="InterPro" id="IPR023631">
    <property type="entry name" value="Amidase_dom"/>
</dbReference>
<organism evidence="5 6">
    <name type="scientific">Paramesorhizobium deserti</name>
    <dbReference type="NCBI Taxonomy" id="1494590"/>
    <lineage>
        <taxon>Bacteria</taxon>
        <taxon>Pseudomonadati</taxon>
        <taxon>Pseudomonadota</taxon>
        <taxon>Alphaproteobacteria</taxon>
        <taxon>Hyphomicrobiales</taxon>
        <taxon>Phyllobacteriaceae</taxon>
        <taxon>Paramesorhizobium</taxon>
    </lineage>
</organism>
<dbReference type="InterPro" id="IPR000120">
    <property type="entry name" value="Amidase"/>
</dbReference>
<dbReference type="SUPFAM" id="SSF75304">
    <property type="entry name" value="Amidase signature (AS) enzymes"/>
    <property type="match status" value="1"/>
</dbReference>
<dbReference type="GO" id="GO:0003824">
    <property type="term" value="F:catalytic activity"/>
    <property type="evidence" value="ECO:0007669"/>
    <property type="project" value="InterPro"/>
</dbReference>
<accession>A0A135HY72</accession>
<feature type="domain" description="Amidase" evidence="4">
    <location>
        <begin position="23"/>
        <end position="440"/>
    </location>
</feature>
<evidence type="ECO:0000256" key="3">
    <source>
        <dbReference type="SAM" id="MobiDB-lite"/>
    </source>
</evidence>
<evidence type="ECO:0000313" key="6">
    <source>
        <dbReference type="Proteomes" id="UP000070107"/>
    </source>
</evidence>
<dbReference type="PANTHER" id="PTHR11895">
    <property type="entry name" value="TRANSAMIDASE"/>
    <property type="match status" value="1"/>
</dbReference>
<evidence type="ECO:0000259" key="4">
    <source>
        <dbReference type="Pfam" id="PF01425"/>
    </source>
</evidence>
<gene>
    <name evidence="5" type="ORF">ATN84_23630</name>
</gene>
<evidence type="ECO:0000256" key="1">
    <source>
        <dbReference type="ARBA" id="ARBA00003871"/>
    </source>
</evidence>
<keyword evidence="6" id="KW-1185">Reference proteome</keyword>
<protein>
    <recommendedName>
        <fullName evidence="2">Indoleacetamide hydrolase</fullName>
    </recommendedName>
</protein>
<comment type="function">
    <text evidence="1">Hydrolyzes indole-3-acetamide (IAM) into indole-3-acetic acid (IAA).</text>
</comment>
<dbReference type="STRING" id="1494590.ATN84_23630"/>
<dbReference type="InterPro" id="IPR020556">
    <property type="entry name" value="Amidase_CS"/>
</dbReference>
<dbReference type="PANTHER" id="PTHR11895:SF176">
    <property type="entry name" value="AMIDASE AMID-RELATED"/>
    <property type="match status" value="1"/>
</dbReference>
<reference evidence="5 6" key="1">
    <citation type="submission" date="2015-11" db="EMBL/GenBank/DDBJ databases">
        <title>Draft genome sequence of Paramesorhizobium deserti A-3-E, a strain highly resistant to diverse beta-lactam antibiotics.</title>
        <authorList>
            <person name="Lv R."/>
            <person name="Yang X."/>
            <person name="Fang N."/>
            <person name="Guo J."/>
            <person name="Luo X."/>
            <person name="Peng F."/>
            <person name="Yang R."/>
            <person name="Cui Y."/>
            <person name="Fang C."/>
            <person name="Song Y."/>
        </authorList>
    </citation>
    <scope>NUCLEOTIDE SEQUENCE [LARGE SCALE GENOMIC DNA]</scope>
    <source>
        <strain evidence="5 6">A-3-E</strain>
    </source>
</reference>
<dbReference type="Pfam" id="PF01425">
    <property type="entry name" value="Amidase"/>
    <property type="match status" value="1"/>
</dbReference>
<feature type="region of interest" description="Disordered" evidence="3">
    <location>
        <begin position="137"/>
        <end position="157"/>
    </location>
</feature>
<comment type="caution">
    <text evidence="5">The sequence shown here is derived from an EMBL/GenBank/DDBJ whole genome shotgun (WGS) entry which is preliminary data.</text>
</comment>
<evidence type="ECO:0000256" key="2">
    <source>
        <dbReference type="ARBA" id="ARBA00021874"/>
    </source>
</evidence>
<proteinExistence type="predicted"/>
<dbReference type="InterPro" id="IPR036928">
    <property type="entry name" value="AS_sf"/>
</dbReference>